<dbReference type="Proteomes" id="UP000199206">
    <property type="component" value="Unassembled WGS sequence"/>
</dbReference>
<dbReference type="AlphaFoldDB" id="A0A1H8G7U8"/>
<keyword evidence="1" id="KW-0732">Signal</keyword>
<feature type="chain" id="PRO_5011685995" evidence="1">
    <location>
        <begin position="22"/>
        <end position="139"/>
    </location>
</feature>
<dbReference type="InterPro" id="IPR019223">
    <property type="entry name" value="DUF2147"/>
</dbReference>
<evidence type="ECO:0000313" key="3">
    <source>
        <dbReference type="EMBL" id="SEN40126.1"/>
    </source>
</evidence>
<feature type="signal peptide" evidence="1">
    <location>
        <begin position="1"/>
        <end position="21"/>
    </location>
</feature>
<dbReference type="Gene3D" id="2.40.128.520">
    <property type="match status" value="1"/>
</dbReference>
<organism evidence="3 4">
    <name type="scientific">Sphingomonas gellani</name>
    <dbReference type="NCBI Taxonomy" id="1166340"/>
    <lineage>
        <taxon>Bacteria</taxon>
        <taxon>Pseudomonadati</taxon>
        <taxon>Pseudomonadota</taxon>
        <taxon>Alphaproteobacteria</taxon>
        <taxon>Sphingomonadales</taxon>
        <taxon>Sphingomonadaceae</taxon>
        <taxon>Sphingomonas</taxon>
    </lineage>
</organism>
<dbReference type="OrthoDB" id="9811671at2"/>
<dbReference type="PANTHER" id="PTHR36919">
    <property type="entry name" value="BLR1215 PROTEIN"/>
    <property type="match status" value="1"/>
</dbReference>
<keyword evidence="4" id="KW-1185">Reference proteome</keyword>
<accession>A0A1H8G7U8</accession>
<reference evidence="4" key="1">
    <citation type="submission" date="2016-10" db="EMBL/GenBank/DDBJ databases">
        <authorList>
            <person name="Varghese N."/>
            <person name="Submissions S."/>
        </authorList>
    </citation>
    <scope>NUCLEOTIDE SEQUENCE [LARGE SCALE GENOMIC DNA]</scope>
    <source>
        <strain evidence="4">S6-262</strain>
    </source>
</reference>
<evidence type="ECO:0000313" key="4">
    <source>
        <dbReference type="Proteomes" id="UP000199206"/>
    </source>
</evidence>
<sequence>MPIPLLALALLAGAAPTPGTADSAIGRWKTETRSGVVEIQRCGNSICGRLVSSEKLRTEPNLKDLNNRDASQRGRPLRGLMMLSGFQRDGDAWSGGQIYNPDDGKTYGAKLTPIGADTLKVRGCVFVPLCKTQTWTRLR</sequence>
<evidence type="ECO:0000256" key="1">
    <source>
        <dbReference type="SAM" id="SignalP"/>
    </source>
</evidence>
<name>A0A1H8G7U8_9SPHN</name>
<gene>
    <name evidence="3" type="ORF">SAMN05192583_2741</name>
</gene>
<proteinExistence type="predicted"/>
<dbReference type="EMBL" id="FOCF01000006">
    <property type="protein sequence ID" value="SEN40126.1"/>
    <property type="molecule type" value="Genomic_DNA"/>
</dbReference>
<dbReference type="PANTHER" id="PTHR36919:SF2">
    <property type="entry name" value="BLL6627 PROTEIN"/>
    <property type="match status" value="1"/>
</dbReference>
<dbReference type="STRING" id="1166340.SAMN05192583_2741"/>
<protein>
    <submittedName>
        <fullName evidence="3">Uncharacterized conserved protein, DUF2147 family</fullName>
    </submittedName>
</protein>
<dbReference type="Pfam" id="PF09917">
    <property type="entry name" value="DUF2147"/>
    <property type="match status" value="1"/>
</dbReference>
<dbReference type="RefSeq" id="WP_093666226.1">
    <property type="nucleotide sequence ID" value="NZ_FOCF01000006.1"/>
</dbReference>
<feature type="domain" description="DUF2147" evidence="2">
    <location>
        <begin position="26"/>
        <end position="137"/>
    </location>
</feature>
<evidence type="ECO:0000259" key="2">
    <source>
        <dbReference type="Pfam" id="PF09917"/>
    </source>
</evidence>